<dbReference type="Gene3D" id="1.20.140.30">
    <property type="entry name" value="MOB kinase activator"/>
    <property type="match status" value="1"/>
</dbReference>
<dbReference type="HOGENOM" id="CLU_604088_0_0_1"/>
<feature type="binding site" evidence="1">
    <location>
        <position position="200"/>
    </location>
    <ligand>
        <name>Zn(2+)</name>
        <dbReference type="ChEBI" id="CHEBI:29105"/>
    </ligand>
</feature>
<evidence type="ECO:0000256" key="2">
    <source>
        <dbReference type="SAM" id="MobiDB-lite"/>
    </source>
</evidence>
<reference evidence="4" key="1">
    <citation type="journal article" date="2014" name="Proc. Natl. Acad. Sci. U.S.A.">
        <title>Extensive sampling of basidiomycete genomes demonstrates inadequacy of the white-rot/brown-rot paradigm for wood decay fungi.</title>
        <authorList>
            <person name="Riley R."/>
            <person name="Salamov A.A."/>
            <person name="Brown D.W."/>
            <person name="Nagy L.G."/>
            <person name="Floudas D."/>
            <person name="Held B.W."/>
            <person name="Levasseur A."/>
            <person name="Lombard V."/>
            <person name="Morin E."/>
            <person name="Otillar R."/>
            <person name="Lindquist E.A."/>
            <person name="Sun H."/>
            <person name="LaButti K.M."/>
            <person name="Schmutz J."/>
            <person name="Jabbour D."/>
            <person name="Luo H."/>
            <person name="Baker S.E."/>
            <person name="Pisabarro A.G."/>
            <person name="Walton J.D."/>
            <person name="Blanchette R.A."/>
            <person name="Henrissat B."/>
            <person name="Martin F."/>
            <person name="Cullen D."/>
            <person name="Hibbett D.S."/>
            <person name="Grigoriev I.V."/>
        </authorList>
    </citation>
    <scope>NUCLEOTIDE SEQUENCE [LARGE SCALE GENOMIC DNA]</scope>
    <source>
        <strain evidence="4">FD-172 SS1</strain>
    </source>
</reference>
<evidence type="ECO:0000256" key="1">
    <source>
        <dbReference type="PIRSR" id="PIRSR605301-1"/>
    </source>
</evidence>
<feature type="binding site" evidence="1">
    <location>
        <position position="121"/>
    </location>
    <ligand>
        <name>Zn(2+)</name>
        <dbReference type="ChEBI" id="CHEBI:29105"/>
    </ligand>
</feature>
<dbReference type="STRING" id="930990.A0A067MR95"/>
<name>A0A067MR95_BOTB1</name>
<evidence type="ECO:0000313" key="4">
    <source>
        <dbReference type="Proteomes" id="UP000027195"/>
    </source>
</evidence>
<keyword evidence="1" id="KW-0479">Metal-binding</keyword>
<dbReference type="Pfam" id="PF03637">
    <property type="entry name" value="Mob1_phocein"/>
    <property type="match status" value="1"/>
</dbReference>
<accession>A0A067MR95</accession>
<feature type="compositionally biased region" description="Basic and acidic residues" evidence="2">
    <location>
        <begin position="440"/>
        <end position="453"/>
    </location>
</feature>
<sequence>MAALAQPVPRITRGCRLQDAFPSPEEPPLLSSLDSAFQLQEYISLLIRLDVHDVQRIVNLPGKKEGPNASAGDAEKDHAKEGSGNSEDDRGVDEGCWIYEQLRRLAQDLTQPLITTLQMECTRSSCPEMKAGEWLYFCVAHGGGGGMEQCCAIDYIMHTLDSATALLNSPRVFPSRISIPQTSHRHFSSLARRLSRIFAHAYYHHREAFEQSEAETSLYARFLHLSQTFKLVPPEFLVIPMPSSATESAAPTADESSESILPARSLSPPPDGLGKQLNSRSRTDTMYLTAEMLELARSELEKEENEKLPVLMAAPDVDMKRDAMANGPLEDEEADSAVSDHAESAEADPVDVSKSFITEDEAEELPSTDSLPTIDTTADAETTDSSEPSVESTNELEPVLPESQPTDLDKEVADGAEELKEGHDASTEEQDLVEVEWEDEKEKSDEKTEAAPV</sequence>
<dbReference type="Proteomes" id="UP000027195">
    <property type="component" value="Unassembled WGS sequence"/>
</dbReference>
<keyword evidence="1" id="KW-0862">Zinc</keyword>
<gene>
    <name evidence="3" type="ORF">BOTBODRAFT_187973</name>
</gene>
<feature type="compositionally biased region" description="Basic and acidic residues" evidence="2">
    <location>
        <begin position="73"/>
        <end position="91"/>
    </location>
</feature>
<evidence type="ECO:0008006" key="5">
    <source>
        <dbReference type="Google" id="ProtNLM"/>
    </source>
</evidence>
<dbReference type="InterPro" id="IPR036703">
    <property type="entry name" value="MOB_kinase_act_sf"/>
</dbReference>
<feature type="region of interest" description="Disordered" evidence="2">
    <location>
        <begin position="246"/>
        <end position="282"/>
    </location>
</feature>
<dbReference type="InParanoid" id="A0A067MR95"/>
<feature type="compositionally biased region" description="Low complexity" evidence="2">
    <location>
        <begin position="375"/>
        <end position="387"/>
    </location>
</feature>
<keyword evidence="4" id="KW-1185">Reference proteome</keyword>
<feature type="compositionally biased region" description="Basic and acidic residues" evidence="2">
    <location>
        <begin position="407"/>
        <end position="426"/>
    </location>
</feature>
<feature type="binding site" evidence="1">
    <location>
        <position position="205"/>
    </location>
    <ligand>
        <name>Zn(2+)</name>
        <dbReference type="ChEBI" id="CHEBI:29105"/>
    </ligand>
</feature>
<dbReference type="PANTHER" id="PTHR22599">
    <property type="entry name" value="MPS ONE BINDER KINASE ACTIVATOR-LIKE MOB"/>
    <property type="match status" value="1"/>
</dbReference>
<proteinExistence type="predicted"/>
<feature type="region of interest" description="Disordered" evidence="2">
    <location>
        <begin position="329"/>
        <end position="453"/>
    </location>
</feature>
<organism evidence="3 4">
    <name type="scientific">Botryobasidium botryosum (strain FD-172 SS1)</name>
    <dbReference type="NCBI Taxonomy" id="930990"/>
    <lineage>
        <taxon>Eukaryota</taxon>
        <taxon>Fungi</taxon>
        <taxon>Dikarya</taxon>
        <taxon>Basidiomycota</taxon>
        <taxon>Agaricomycotina</taxon>
        <taxon>Agaricomycetes</taxon>
        <taxon>Cantharellales</taxon>
        <taxon>Botryobasidiaceae</taxon>
        <taxon>Botryobasidium</taxon>
    </lineage>
</organism>
<dbReference type="AlphaFoldDB" id="A0A067MR95"/>
<feature type="binding site" evidence="1">
    <location>
        <position position="126"/>
    </location>
    <ligand>
        <name>Zn(2+)</name>
        <dbReference type="ChEBI" id="CHEBI:29105"/>
    </ligand>
</feature>
<dbReference type="SUPFAM" id="SSF101152">
    <property type="entry name" value="Mob1/phocein"/>
    <property type="match status" value="1"/>
</dbReference>
<dbReference type="InterPro" id="IPR005301">
    <property type="entry name" value="MOB_kinase_act_fam"/>
</dbReference>
<dbReference type="OrthoDB" id="10262609at2759"/>
<dbReference type="SMART" id="SM01388">
    <property type="entry name" value="Mob1_phocein"/>
    <property type="match status" value="1"/>
</dbReference>
<feature type="compositionally biased region" description="Acidic residues" evidence="2">
    <location>
        <begin position="427"/>
        <end position="439"/>
    </location>
</feature>
<feature type="region of interest" description="Disordered" evidence="2">
    <location>
        <begin position="61"/>
        <end position="91"/>
    </location>
</feature>
<dbReference type="EMBL" id="KL198038">
    <property type="protein sequence ID" value="KDQ14352.1"/>
    <property type="molecule type" value="Genomic_DNA"/>
</dbReference>
<protein>
    <recommendedName>
        <fullName evidence="5">Mob1/phocein</fullName>
    </recommendedName>
</protein>
<evidence type="ECO:0000313" key="3">
    <source>
        <dbReference type="EMBL" id="KDQ14352.1"/>
    </source>
</evidence>